<dbReference type="OrthoDB" id="40849at2"/>
<evidence type="ECO:0000313" key="4">
    <source>
        <dbReference type="Proteomes" id="UP000051442"/>
    </source>
</evidence>
<protein>
    <recommendedName>
        <fullName evidence="2">AAA+ ATPase domain-containing protein</fullName>
    </recommendedName>
</protein>
<organism evidence="3 4">
    <name type="scientific">Secundilactobacillus similis DSM 23365 = JCM 2765</name>
    <dbReference type="NCBI Taxonomy" id="1423804"/>
    <lineage>
        <taxon>Bacteria</taxon>
        <taxon>Bacillati</taxon>
        <taxon>Bacillota</taxon>
        <taxon>Bacilli</taxon>
        <taxon>Lactobacillales</taxon>
        <taxon>Lactobacillaceae</taxon>
        <taxon>Secundilactobacillus</taxon>
    </lineage>
</organism>
<dbReference type="PATRIC" id="fig|1423804.4.peg.2935"/>
<keyword evidence="1" id="KW-0732">Signal</keyword>
<dbReference type="GO" id="GO:0005524">
    <property type="term" value="F:ATP binding"/>
    <property type="evidence" value="ECO:0007669"/>
    <property type="project" value="InterPro"/>
</dbReference>
<dbReference type="SUPFAM" id="SSF52540">
    <property type="entry name" value="P-loop containing nucleoside triphosphate hydrolases"/>
    <property type="match status" value="1"/>
</dbReference>
<dbReference type="InterPro" id="IPR003593">
    <property type="entry name" value="AAA+_ATPase"/>
</dbReference>
<dbReference type="EMBL" id="AYZM01000176">
    <property type="protein sequence ID" value="KRN16395.1"/>
    <property type="molecule type" value="Genomic_DNA"/>
</dbReference>
<dbReference type="Pfam" id="PF07728">
    <property type="entry name" value="AAA_5"/>
    <property type="match status" value="1"/>
</dbReference>
<keyword evidence="4" id="KW-1185">Reference proteome</keyword>
<evidence type="ECO:0000259" key="2">
    <source>
        <dbReference type="SMART" id="SM00382"/>
    </source>
</evidence>
<dbReference type="RefSeq" id="WP_057152405.1">
    <property type="nucleotide sequence ID" value="NZ_AYZM01000176.1"/>
</dbReference>
<comment type="caution">
    <text evidence="3">The sequence shown here is derived from an EMBL/GenBank/DDBJ whole genome shotgun (WGS) entry which is preliminary data.</text>
</comment>
<dbReference type="InterPro" id="IPR011704">
    <property type="entry name" value="ATPase_dyneun-rel_AAA"/>
</dbReference>
<dbReference type="Proteomes" id="UP000051442">
    <property type="component" value="Unassembled WGS sequence"/>
</dbReference>
<proteinExistence type="predicted"/>
<sequence>MLSYQALLTAVPVVLAAGNVPAIVGETGIGKSALVQEVAQQMGAKLFTTVVSLSEKGDLAMPVPPLTERAFVKTSQYGELADVQFGYTHTLIEIIQWAEAHPGQPIIWFLDEFNRGTQAVQSELMNLVLQRRINTLQLPNEVKLILAENPDATMAGFEDSDYGVVSGDAAINDRTVRLVMRAEVADWLKWAKTASILPTVQQFIAENPGQLAPKIHDADLYPTPRAWQRVSQNLASLATVNVADRSEIQLELLVGDLGETVGREFDHYLTQHQVGLTAQAIYDSTTLSTAVLDQFRAASPDQQQTIMTGLIDQRRQYPLTTAHVALRFNALLATMPADGQVAVALRLAEIPQLLETLADAALTQPGCRQLYDQLTTIGLDNATK</sequence>
<feature type="signal peptide" evidence="1">
    <location>
        <begin position="1"/>
        <end position="16"/>
    </location>
</feature>
<dbReference type="InterPro" id="IPR027417">
    <property type="entry name" value="P-loop_NTPase"/>
</dbReference>
<accession>A0A0R2EMQ5</accession>
<dbReference type="STRING" id="1423804.FD14_GL002721"/>
<evidence type="ECO:0000313" key="3">
    <source>
        <dbReference type="EMBL" id="KRN16395.1"/>
    </source>
</evidence>
<dbReference type="SMART" id="SM00382">
    <property type="entry name" value="AAA"/>
    <property type="match status" value="1"/>
</dbReference>
<dbReference type="Gene3D" id="3.40.50.300">
    <property type="entry name" value="P-loop containing nucleotide triphosphate hydrolases"/>
    <property type="match status" value="1"/>
</dbReference>
<feature type="domain" description="AAA+ ATPase" evidence="2">
    <location>
        <begin position="17"/>
        <end position="186"/>
    </location>
</feature>
<feature type="chain" id="PRO_5039485913" description="AAA+ ATPase domain-containing protein" evidence="1">
    <location>
        <begin position="17"/>
        <end position="384"/>
    </location>
</feature>
<name>A0A0R2EMQ5_9LACO</name>
<evidence type="ECO:0000256" key="1">
    <source>
        <dbReference type="SAM" id="SignalP"/>
    </source>
</evidence>
<reference evidence="3 4" key="1">
    <citation type="journal article" date="2015" name="Genome Announc.">
        <title>Expanding the biotechnology potential of lactobacilli through comparative genomics of 213 strains and associated genera.</title>
        <authorList>
            <person name="Sun Z."/>
            <person name="Harris H.M."/>
            <person name="McCann A."/>
            <person name="Guo C."/>
            <person name="Argimon S."/>
            <person name="Zhang W."/>
            <person name="Yang X."/>
            <person name="Jeffery I.B."/>
            <person name="Cooney J.C."/>
            <person name="Kagawa T.F."/>
            <person name="Liu W."/>
            <person name="Song Y."/>
            <person name="Salvetti E."/>
            <person name="Wrobel A."/>
            <person name="Rasinkangas P."/>
            <person name="Parkhill J."/>
            <person name="Rea M.C."/>
            <person name="O'Sullivan O."/>
            <person name="Ritari J."/>
            <person name="Douillard F.P."/>
            <person name="Paul Ross R."/>
            <person name="Yang R."/>
            <person name="Briner A.E."/>
            <person name="Felis G.E."/>
            <person name="de Vos W.M."/>
            <person name="Barrangou R."/>
            <person name="Klaenhammer T.R."/>
            <person name="Caufield P.W."/>
            <person name="Cui Y."/>
            <person name="Zhang H."/>
            <person name="O'Toole P.W."/>
        </authorList>
    </citation>
    <scope>NUCLEOTIDE SEQUENCE [LARGE SCALE GENOMIC DNA]</scope>
    <source>
        <strain evidence="3 4">DSM 23365</strain>
    </source>
</reference>
<gene>
    <name evidence="3" type="ORF">FD14_GL002721</name>
</gene>
<dbReference type="CDD" id="cd00009">
    <property type="entry name" value="AAA"/>
    <property type="match status" value="1"/>
</dbReference>
<dbReference type="AlphaFoldDB" id="A0A0R2EMQ5"/>
<dbReference type="GO" id="GO:0016887">
    <property type="term" value="F:ATP hydrolysis activity"/>
    <property type="evidence" value="ECO:0007669"/>
    <property type="project" value="InterPro"/>
</dbReference>